<feature type="signal peptide" evidence="5">
    <location>
        <begin position="1"/>
        <end position="18"/>
    </location>
</feature>
<gene>
    <name evidence="7" type="ORF">KHLLAP_LOCUS83</name>
</gene>
<organism evidence="7 8">
    <name type="scientific">Anthostomella pinea</name>
    <dbReference type="NCBI Taxonomy" id="933095"/>
    <lineage>
        <taxon>Eukaryota</taxon>
        <taxon>Fungi</taxon>
        <taxon>Dikarya</taxon>
        <taxon>Ascomycota</taxon>
        <taxon>Pezizomycotina</taxon>
        <taxon>Sordariomycetes</taxon>
        <taxon>Xylariomycetidae</taxon>
        <taxon>Xylariales</taxon>
        <taxon>Xylariaceae</taxon>
        <taxon>Anthostomella</taxon>
    </lineage>
</organism>
<dbReference type="GO" id="GO:0071949">
    <property type="term" value="F:FAD binding"/>
    <property type="evidence" value="ECO:0007669"/>
    <property type="project" value="InterPro"/>
</dbReference>
<dbReference type="InterPro" id="IPR016166">
    <property type="entry name" value="FAD-bd_PCMH"/>
</dbReference>
<comment type="caution">
    <text evidence="7">The sequence shown here is derived from an EMBL/GenBank/DDBJ whole genome shotgun (WGS) entry which is preliminary data.</text>
</comment>
<keyword evidence="5" id="KW-0732">Signal</keyword>
<evidence type="ECO:0000313" key="7">
    <source>
        <dbReference type="EMBL" id="CAJ2499615.1"/>
    </source>
</evidence>
<feature type="domain" description="FAD-binding PCMH-type" evidence="6">
    <location>
        <begin position="79"/>
        <end position="254"/>
    </location>
</feature>
<keyword evidence="3" id="KW-0274">FAD</keyword>
<dbReference type="GO" id="GO:0016491">
    <property type="term" value="F:oxidoreductase activity"/>
    <property type="evidence" value="ECO:0007669"/>
    <property type="project" value="UniProtKB-KW"/>
</dbReference>
<dbReference type="Proteomes" id="UP001295740">
    <property type="component" value="Unassembled WGS sequence"/>
</dbReference>
<dbReference type="PROSITE" id="PS51387">
    <property type="entry name" value="FAD_PCMH"/>
    <property type="match status" value="1"/>
</dbReference>
<sequence length="522" mass="55193">MKSYIIVAAAALTSVAAATEGAPAAPSLMYGNTSHLLGANSSGIPPCDALTDAGLGDRLLFATDADYEPQIATWWAENARKRPYCLVMPQSSEEVSTALTALVNVNDGAGDWHIAVRSGGHSSTGSSSIANGVIIDLSNMNTSTYDAEANVAKIQPGARWNKAYAELDKEGVTVAGGRDGGVGVGGFLLGGGISYYSGRMGFGCDTVVNFEVVLADGAIVNANETANADLWRALKGGGSNFGIVTRYDMEAIPAQDLYYDSRLLSSVYSDAVVDAAVGFADQDQSLADNHLITFFSHDTSTSPDIHAATIYVNTQGNGSVETAFDKVQDLPALYNTTVVQSMAEAANGSQVAAGSRAAGATLLFRSDPQILRRAAEIHAEFVESLKGFMTADEFVTMWFFQPIPSYMSAISQQRGGDMLGLDEVRQNAIMWTGGAWVNTDDAAFARAQAELGKATARVKEASRSMNGDIDFIYLNYADASQDSLGSYGPANVEHMREVAARYDPTEVFQLRVPGGFKISSVA</sequence>
<dbReference type="InterPro" id="IPR016169">
    <property type="entry name" value="FAD-bd_PCMH_sub2"/>
</dbReference>
<dbReference type="Pfam" id="PF01565">
    <property type="entry name" value="FAD_binding_4"/>
    <property type="match status" value="1"/>
</dbReference>
<reference evidence="7" key="1">
    <citation type="submission" date="2023-10" db="EMBL/GenBank/DDBJ databases">
        <authorList>
            <person name="Hackl T."/>
        </authorList>
    </citation>
    <scope>NUCLEOTIDE SEQUENCE</scope>
</reference>
<keyword evidence="4" id="KW-0560">Oxidoreductase</keyword>
<dbReference type="InterPro" id="IPR050416">
    <property type="entry name" value="FAD-linked_Oxidoreductase"/>
</dbReference>
<evidence type="ECO:0000256" key="5">
    <source>
        <dbReference type="SAM" id="SignalP"/>
    </source>
</evidence>
<dbReference type="InterPro" id="IPR006094">
    <property type="entry name" value="Oxid_FAD_bind_N"/>
</dbReference>
<evidence type="ECO:0000256" key="3">
    <source>
        <dbReference type="ARBA" id="ARBA00022827"/>
    </source>
</evidence>
<dbReference type="EMBL" id="CAUWAG010000003">
    <property type="protein sequence ID" value="CAJ2499615.1"/>
    <property type="molecule type" value="Genomic_DNA"/>
</dbReference>
<evidence type="ECO:0000313" key="8">
    <source>
        <dbReference type="Proteomes" id="UP001295740"/>
    </source>
</evidence>
<evidence type="ECO:0000256" key="4">
    <source>
        <dbReference type="ARBA" id="ARBA00023002"/>
    </source>
</evidence>
<dbReference type="AlphaFoldDB" id="A0AAI8V869"/>
<dbReference type="Gene3D" id="3.30.465.10">
    <property type="match status" value="1"/>
</dbReference>
<name>A0AAI8V869_9PEZI</name>
<dbReference type="SUPFAM" id="SSF56176">
    <property type="entry name" value="FAD-binding/transporter-associated domain-like"/>
    <property type="match status" value="1"/>
</dbReference>
<evidence type="ECO:0000256" key="2">
    <source>
        <dbReference type="ARBA" id="ARBA00022630"/>
    </source>
</evidence>
<dbReference type="PANTHER" id="PTHR42973:SF53">
    <property type="entry name" value="FAD-BINDING PCMH-TYPE DOMAIN-CONTAINING PROTEIN-RELATED"/>
    <property type="match status" value="1"/>
</dbReference>
<keyword evidence="8" id="KW-1185">Reference proteome</keyword>
<protein>
    <submittedName>
        <fullName evidence="7">Uu.00g024680.m01.CDS01</fullName>
    </submittedName>
</protein>
<feature type="chain" id="PRO_5042577736" evidence="5">
    <location>
        <begin position="19"/>
        <end position="522"/>
    </location>
</feature>
<dbReference type="InterPro" id="IPR036318">
    <property type="entry name" value="FAD-bd_PCMH-like_sf"/>
</dbReference>
<evidence type="ECO:0000259" key="6">
    <source>
        <dbReference type="PROSITE" id="PS51387"/>
    </source>
</evidence>
<evidence type="ECO:0000256" key="1">
    <source>
        <dbReference type="ARBA" id="ARBA00005466"/>
    </source>
</evidence>
<proteinExistence type="inferred from homology"/>
<keyword evidence="2" id="KW-0285">Flavoprotein</keyword>
<accession>A0AAI8V869</accession>
<dbReference type="PANTHER" id="PTHR42973">
    <property type="entry name" value="BINDING OXIDOREDUCTASE, PUTATIVE (AFU_ORTHOLOGUE AFUA_1G17690)-RELATED"/>
    <property type="match status" value="1"/>
</dbReference>
<comment type="similarity">
    <text evidence="1">Belongs to the oxygen-dependent FAD-linked oxidoreductase family.</text>
</comment>